<feature type="domain" description="AB hydrolase-1" evidence="1">
    <location>
        <begin position="26"/>
        <end position="260"/>
    </location>
</feature>
<dbReference type="InterPro" id="IPR050228">
    <property type="entry name" value="Carboxylesterase_BioH"/>
</dbReference>
<dbReference type="EMBL" id="VTUX01000003">
    <property type="protein sequence ID" value="KAA1192891.1"/>
    <property type="molecule type" value="Genomic_DNA"/>
</dbReference>
<dbReference type="PRINTS" id="PR00412">
    <property type="entry name" value="EPOXHYDRLASE"/>
</dbReference>
<dbReference type="GO" id="GO:0016787">
    <property type="term" value="F:hydrolase activity"/>
    <property type="evidence" value="ECO:0007669"/>
    <property type="project" value="UniProtKB-KW"/>
</dbReference>
<dbReference type="SUPFAM" id="SSF53474">
    <property type="entry name" value="alpha/beta-Hydrolases"/>
    <property type="match status" value="1"/>
</dbReference>
<dbReference type="Pfam" id="PF00561">
    <property type="entry name" value="Abhydrolase_1"/>
    <property type="match status" value="1"/>
</dbReference>
<evidence type="ECO:0000313" key="2">
    <source>
        <dbReference type="EMBL" id="KAA1192891.1"/>
    </source>
</evidence>
<dbReference type="InterPro" id="IPR029058">
    <property type="entry name" value="AB_hydrolase_fold"/>
</dbReference>
<dbReference type="PRINTS" id="PR00111">
    <property type="entry name" value="ABHYDROLASE"/>
</dbReference>
<keyword evidence="3" id="KW-1185">Reference proteome</keyword>
<dbReference type="InterPro" id="IPR000073">
    <property type="entry name" value="AB_hydrolase_1"/>
</dbReference>
<evidence type="ECO:0000259" key="1">
    <source>
        <dbReference type="Pfam" id="PF00561"/>
    </source>
</evidence>
<organism evidence="2 3">
    <name type="scientific">Pseudohalioglobus sediminis</name>
    <dbReference type="NCBI Taxonomy" id="2606449"/>
    <lineage>
        <taxon>Bacteria</taxon>
        <taxon>Pseudomonadati</taxon>
        <taxon>Pseudomonadota</taxon>
        <taxon>Gammaproteobacteria</taxon>
        <taxon>Cellvibrionales</taxon>
        <taxon>Halieaceae</taxon>
        <taxon>Pseudohalioglobus</taxon>
    </lineage>
</organism>
<keyword evidence="2" id="KW-0378">Hydrolase</keyword>
<dbReference type="AlphaFoldDB" id="A0A5B0X3M2"/>
<protein>
    <submittedName>
        <fullName evidence="2">Alpha/beta hydrolase</fullName>
    </submittedName>
</protein>
<dbReference type="PANTHER" id="PTHR43194">
    <property type="entry name" value="HYDROLASE ALPHA/BETA FOLD FAMILY"/>
    <property type="match status" value="1"/>
</dbReference>
<comment type="caution">
    <text evidence="2">The sequence shown here is derived from an EMBL/GenBank/DDBJ whole genome shotgun (WGS) entry which is preliminary data.</text>
</comment>
<gene>
    <name evidence="2" type="ORF">F0M18_07980</name>
</gene>
<dbReference type="Gene3D" id="3.40.50.1820">
    <property type="entry name" value="alpha/beta hydrolase"/>
    <property type="match status" value="1"/>
</dbReference>
<evidence type="ECO:0000313" key="3">
    <source>
        <dbReference type="Proteomes" id="UP000323708"/>
    </source>
</evidence>
<name>A0A5B0X3M2_9GAMM</name>
<dbReference type="InterPro" id="IPR000639">
    <property type="entry name" value="Epox_hydrolase-like"/>
</dbReference>
<sequence>MQETRFETASGLTLAADIGGPETGQPVILLHGGGQTRHSWSKAVFELVAAGYRVISPDLRGHGESQWCPLGRYTLDDYIADLGLIVATLPSAPVLVGASLGGVVSLIGQGEQRLPRARALVLVDVVPRMETAGVQEVIDFMSTNPGGFVSIEAAADAVAQYLPHRSRRSSNDGLLKNLRQRSDGRYYWHWDPAVHNGAGSPDYIEAMARRMEEAARLIDVPTLVVRGGQSRVVSPEGVAHLAELIPHAGYVDVAAAGHMVAGDQNDEFNAIIREFLASSCGSA</sequence>
<dbReference type="PANTHER" id="PTHR43194:SF2">
    <property type="entry name" value="PEROXISOMAL MEMBRANE PROTEIN LPX1"/>
    <property type="match status" value="1"/>
</dbReference>
<dbReference type="Proteomes" id="UP000323708">
    <property type="component" value="Unassembled WGS sequence"/>
</dbReference>
<proteinExistence type="predicted"/>
<accession>A0A5B0X3M2</accession>
<reference evidence="2 3" key="1">
    <citation type="submission" date="2019-09" db="EMBL/GenBank/DDBJ databases">
        <authorList>
            <person name="Chen X.-Y."/>
        </authorList>
    </citation>
    <scope>NUCLEOTIDE SEQUENCE [LARGE SCALE GENOMIC DNA]</scope>
    <source>
        <strain evidence="2 3">NY5</strain>
    </source>
</reference>